<dbReference type="Pfam" id="PF01757">
    <property type="entry name" value="Acyl_transf_3"/>
    <property type="match status" value="1"/>
</dbReference>
<evidence type="ECO:0000256" key="1">
    <source>
        <dbReference type="SAM" id="Phobius"/>
    </source>
</evidence>
<dbReference type="GO" id="GO:0016747">
    <property type="term" value="F:acyltransferase activity, transferring groups other than amino-acyl groups"/>
    <property type="evidence" value="ECO:0007669"/>
    <property type="project" value="InterPro"/>
</dbReference>
<feature type="transmembrane region" description="Helical" evidence="1">
    <location>
        <begin position="223"/>
        <end position="246"/>
    </location>
</feature>
<feature type="transmembrane region" description="Helical" evidence="1">
    <location>
        <begin position="185"/>
        <end position="203"/>
    </location>
</feature>
<feature type="non-terminal residue" evidence="3">
    <location>
        <position position="1"/>
    </location>
</feature>
<sequence>LTNFSPGPKLKELLDLERNMSLLKDMLPIREKSNLLAIVKLIDPTTVPLMGTCFPASCSSADVQLILNAAHKHLSQGYVTQNVLASYTDEKPAFDGGSYTMIYTDEKPAFDGGSYTMIGIIFIIIILCLIGTLLDVQYSTKSNLSSDRNLPVRILLCFSLYKNSLKWLDTRVGSDNLGCLNGLRFLSMSWVVLCHTLKILFILPRRNSVEANQIYKDWTIYPLLNGTVCVDTFFTLGGILVAYHLLRELDKRKGRFNYLLFVARRYLRLTPTYAISIGIVATLLPYTGSGPMWYYIEGDSEKCRKFWWYNLLYVNNILKFEPGPCFIVGWYLADDMQFFLLSPLLIYPLWRWKKTGLTIVAIASLVSIAIPTYIIKKNHLPPTFIPTIPVKSYWTDVYGPPWSRFGPYVTGIFVGFILHQTPKPLGKFRPSIPKCLVISGWALSTSLAFVWRLPSCDLECLYRMDRICMC</sequence>
<comment type="caution">
    <text evidence="3">The sequence shown here is derived from an EMBL/GenBank/DDBJ whole genome shotgun (WGS) entry which is preliminary data.</text>
</comment>
<feature type="transmembrane region" description="Helical" evidence="1">
    <location>
        <begin position="115"/>
        <end position="134"/>
    </location>
</feature>
<dbReference type="EMBL" id="CAJVCH010570429">
    <property type="protein sequence ID" value="CAG7834888.1"/>
    <property type="molecule type" value="Genomic_DNA"/>
</dbReference>
<keyword evidence="1" id="KW-0472">Membrane</keyword>
<accession>A0A8J2LGC1</accession>
<feature type="transmembrane region" description="Helical" evidence="1">
    <location>
        <begin position="357"/>
        <end position="375"/>
    </location>
</feature>
<dbReference type="InterPro" id="IPR052728">
    <property type="entry name" value="O2_lipid_transport_reg"/>
</dbReference>
<dbReference type="InterPro" id="IPR002656">
    <property type="entry name" value="Acyl_transf_3_dom"/>
</dbReference>
<evidence type="ECO:0000313" key="4">
    <source>
        <dbReference type="Proteomes" id="UP000708208"/>
    </source>
</evidence>
<protein>
    <recommendedName>
        <fullName evidence="2">Acyltransferase 3 domain-containing protein</fullName>
    </recommendedName>
</protein>
<dbReference type="AlphaFoldDB" id="A0A8J2LGC1"/>
<feature type="transmembrane region" description="Helical" evidence="1">
    <location>
        <begin position="328"/>
        <end position="350"/>
    </location>
</feature>
<proteinExistence type="predicted"/>
<keyword evidence="4" id="KW-1185">Reference proteome</keyword>
<evidence type="ECO:0000313" key="3">
    <source>
        <dbReference type="EMBL" id="CAG7834888.1"/>
    </source>
</evidence>
<evidence type="ECO:0000259" key="2">
    <source>
        <dbReference type="Pfam" id="PF01757"/>
    </source>
</evidence>
<keyword evidence="1" id="KW-1133">Transmembrane helix</keyword>
<keyword evidence="1" id="KW-0812">Transmembrane</keyword>
<dbReference type="PANTHER" id="PTHR11161">
    <property type="entry name" value="O-ACYLTRANSFERASE"/>
    <property type="match status" value="1"/>
</dbReference>
<feature type="transmembrane region" description="Helical" evidence="1">
    <location>
        <begin position="402"/>
        <end position="419"/>
    </location>
</feature>
<name>A0A8J2LGC1_9HEXA</name>
<dbReference type="Proteomes" id="UP000708208">
    <property type="component" value="Unassembled WGS sequence"/>
</dbReference>
<gene>
    <name evidence="3" type="ORF">AFUS01_LOCUS44333</name>
</gene>
<reference evidence="3" key="1">
    <citation type="submission" date="2021-06" db="EMBL/GenBank/DDBJ databases">
        <authorList>
            <person name="Hodson N. C."/>
            <person name="Mongue J. A."/>
            <person name="Jaron S. K."/>
        </authorList>
    </citation>
    <scope>NUCLEOTIDE SEQUENCE</scope>
</reference>
<feature type="domain" description="Acyltransferase 3" evidence="2">
    <location>
        <begin position="179"/>
        <end position="452"/>
    </location>
</feature>
<feature type="transmembrane region" description="Helical" evidence="1">
    <location>
        <begin position="266"/>
        <end position="286"/>
    </location>
</feature>
<dbReference type="OrthoDB" id="118951at2759"/>
<dbReference type="PANTHER" id="PTHR11161:SF69">
    <property type="entry name" value="NOSE RESISTANT TO FLUOXETINE PROTEIN 6-LIKE PROTEIN"/>
    <property type="match status" value="1"/>
</dbReference>
<organism evidence="3 4">
    <name type="scientific">Allacma fusca</name>
    <dbReference type="NCBI Taxonomy" id="39272"/>
    <lineage>
        <taxon>Eukaryota</taxon>
        <taxon>Metazoa</taxon>
        <taxon>Ecdysozoa</taxon>
        <taxon>Arthropoda</taxon>
        <taxon>Hexapoda</taxon>
        <taxon>Collembola</taxon>
        <taxon>Symphypleona</taxon>
        <taxon>Sminthuridae</taxon>
        <taxon>Allacma</taxon>
    </lineage>
</organism>